<dbReference type="STRING" id="564137.SAMN04488238_1174"/>
<dbReference type="RefSeq" id="WP_092892089.1">
    <property type="nucleotide sequence ID" value="NZ_CP061501.1"/>
</dbReference>
<dbReference type="EMBL" id="FNOM01000017">
    <property type="protein sequence ID" value="SDX71994.1"/>
    <property type="molecule type" value="Genomic_DNA"/>
</dbReference>
<name>A0A1H3E259_9RHOB</name>
<dbReference type="OrthoDB" id="7866510at2"/>
<gene>
    <name evidence="1" type="ORF">SAMN04488238_1174</name>
</gene>
<evidence type="ECO:0000313" key="1">
    <source>
        <dbReference type="EMBL" id="SDX71994.1"/>
    </source>
</evidence>
<evidence type="ECO:0000313" key="2">
    <source>
        <dbReference type="Proteomes" id="UP000198539"/>
    </source>
</evidence>
<proteinExistence type="predicted"/>
<sequence length="70" mass="7705">MTIATTSDTTRIFIDRARFVQAMSVATLQGHLNDRSLNAEVFEMAGRIGIDCLTIELVDVVPVLQQQGLI</sequence>
<dbReference type="AlphaFoldDB" id="A0A1H3E259"/>
<dbReference type="Proteomes" id="UP000198539">
    <property type="component" value="Unassembled WGS sequence"/>
</dbReference>
<protein>
    <submittedName>
        <fullName evidence="1">Uncharacterized protein</fullName>
    </submittedName>
</protein>
<keyword evidence="2" id="KW-1185">Reference proteome</keyword>
<reference evidence="1 2" key="1">
    <citation type="submission" date="2016-10" db="EMBL/GenBank/DDBJ databases">
        <authorList>
            <person name="de Groot N.N."/>
        </authorList>
    </citation>
    <scope>NUCLEOTIDE SEQUENCE [LARGE SCALE GENOMIC DNA]</scope>
    <source>
        <strain evidence="1 2">CGMCC 1.8894</strain>
    </source>
</reference>
<accession>A0A1H3E259</accession>
<organism evidence="1 2">
    <name type="scientific">Roseicitreum antarcticum</name>
    <dbReference type="NCBI Taxonomy" id="564137"/>
    <lineage>
        <taxon>Bacteria</taxon>
        <taxon>Pseudomonadati</taxon>
        <taxon>Pseudomonadota</taxon>
        <taxon>Alphaproteobacteria</taxon>
        <taxon>Rhodobacterales</taxon>
        <taxon>Paracoccaceae</taxon>
        <taxon>Roseicitreum</taxon>
    </lineage>
</organism>